<comment type="caution">
    <text evidence="2">The sequence shown here is derived from an EMBL/GenBank/DDBJ whole genome shotgun (WGS) entry which is preliminary data.</text>
</comment>
<feature type="compositionally biased region" description="Basic and acidic residues" evidence="1">
    <location>
        <begin position="138"/>
        <end position="152"/>
    </location>
</feature>
<protein>
    <submittedName>
        <fullName evidence="2">Uncharacterized protein</fullName>
    </submittedName>
</protein>
<evidence type="ECO:0000256" key="1">
    <source>
        <dbReference type="SAM" id="MobiDB-lite"/>
    </source>
</evidence>
<keyword evidence="3" id="KW-1185">Reference proteome</keyword>
<proteinExistence type="predicted"/>
<accession>A0AAD5RF74</accession>
<feature type="non-terminal residue" evidence="2">
    <location>
        <position position="1"/>
    </location>
</feature>
<feature type="compositionally biased region" description="Gly residues" evidence="1">
    <location>
        <begin position="83"/>
        <end position="98"/>
    </location>
</feature>
<organism evidence="2 3">
    <name type="scientific">Zalerion maritima</name>
    <dbReference type="NCBI Taxonomy" id="339359"/>
    <lineage>
        <taxon>Eukaryota</taxon>
        <taxon>Fungi</taxon>
        <taxon>Dikarya</taxon>
        <taxon>Ascomycota</taxon>
        <taxon>Pezizomycotina</taxon>
        <taxon>Sordariomycetes</taxon>
        <taxon>Lulworthiomycetidae</taxon>
        <taxon>Lulworthiales</taxon>
        <taxon>Lulworthiaceae</taxon>
        <taxon>Zalerion</taxon>
    </lineage>
</organism>
<evidence type="ECO:0000313" key="3">
    <source>
        <dbReference type="Proteomes" id="UP001201980"/>
    </source>
</evidence>
<sequence length="183" mass="19914">PGGQGEQQEEEGEEEEEEEGDPSDICIYPEDSLSGTKLERYPRRPNVRGPRNRGGSLEGAQCTNHARDDLDPGESWEMLGGRFSRGGAGGNPEGGRGKLGCRFMGIIKAVGKGRNKGKGVAMEENIGEDGCRNGGLDRNGDARGSARDDGWGRTFKTGDEWLGYLRRKERKRRVKEVTGCVVS</sequence>
<dbReference type="Proteomes" id="UP001201980">
    <property type="component" value="Unassembled WGS sequence"/>
</dbReference>
<reference evidence="2" key="1">
    <citation type="submission" date="2022-07" db="EMBL/GenBank/DDBJ databases">
        <title>Draft genome sequence of Zalerion maritima ATCC 34329, a (micro)plastics degrading marine fungus.</title>
        <authorList>
            <person name="Paco A."/>
            <person name="Goncalves M.F.M."/>
            <person name="Rocha-Santos T.A.P."/>
            <person name="Alves A."/>
        </authorList>
    </citation>
    <scope>NUCLEOTIDE SEQUENCE</scope>
    <source>
        <strain evidence="2">ATCC 34329</strain>
    </source>
</reference>
<evidence type="ECO:0000313" key="2">
    <source>
        <dbReference type="EMBL" id="KAJ2891604.1"/>
    </source>
</evidence>
<feature type="compositionally biased region" description="Acidic residues" evidence="1">
    <location>
        <begin position="7"/>
        <end position="22"/>
    </location>
</feature>
<dbReference type="EMBL" id="JAKWBI020001041">
    <property type="protein sequence ID" value="KAJ2891604.1"/>
    <property type="molecule type" value="Genomic_DNA"/>
</dbReference>
<name>A0AAD5RF74_9PEZI</name>
<gene>
    <name evidence="2" type="ORF">MKZ38_000179</name>
</gene>
<dbReference type="AlphaFoldDB" id="A0AAD5RF74"/>
<feature type="region of interest" description="Disordered" evidence="1">
    <location>
        <begin position="1"/>
        <end position="98"/>
    </location>
</feature>
<feature type="region of interest" description="Disordered" evidence="1">
    <location>
        <begin position="128"/>
        <end position="152"/>
    </location>
</feature>